<keyword evidence="4 6" id="KW-0808">Transferase</keyword>
<gene>
    <name evidence="10" type="ORF">TIS948_LOCUS32286</name>
    <name evidence="11" type="ORF">UJA718_LOCUS15209</name>
</gene>
<proteinExistence type="inferred from homology"/>
<dbReference type="InterPro" id="IPR018483">
    <property type="entry name" value="Carb_kinase_FGGY_CS"/>
</dbReference>
<dbReference type="GO" id="GO:0005739">
    <property type="term" value="C:mitochondrion"/>
    <property type="evidence" value="ECO:0007669"/>
    <property type="project" value="TreeGrafter"/>
</dbReference>
<sequence length="1198" mass="136734">MSIKSKLGNLIRLTSNTEDHEQACTLPSTKVAYILSVDIGTSSIRAYLFSKAFEIICSSQRQQTIHCPEAHAFELDPAEFWSTLLFVIHNTIESARPLTVDDIACLGISTLRNSVILWDRKTGETYSNIILWNDTRSTLQTMATNSSFTWKTIRHVSKLIYPFIQTARLSTLSNLEFRTQMIAFKLLWLFERKPHLAKYARQNRLLFGCIETWIIWKLTGGQEHLTDVSCASSTGLYDPFQSEWSALLCKNLGIQMKLLPTIKPTYGQFGKCDPAIFGRAIPITAVIGDVQASMFGQCVCHLGESIITLGTGAFVNILTGRVSACTDGIYPLVAYSDLSNPLENVHFLHAYHSSCANILNWARQAGFFNDFSEINQLSTDTKIAHVFFLPAFDGHINDPYCGSGFIGIDGQTTRDDLLRSILESIAFIAYELFVFLKHDFDKYQGEENFRFLRLAGGVSKCDFICQTIANLTKLSIQRCYAFDYASGIGAAFLAAYGCGLIDDYEQFEKIITVEKTFQPVQCDIAEQNFKQWKSIIPRFDDLLSVRNSLKGLLALPSCDSNLELKRYMTSCTYLSPGVRELLLSASAVATSEKSENDQLSIDKIRQCLSVGDTGIDYLESVRRLDVKILPQIEQMFNRMTIEEFRSTYDNDHYCGWLKNRKDLFRIFNLLKNDEIHLATLLLTCFTERNLGNLLLLQINTVPNLLRQIVESPNLCSILGSDLTLLFQLLIGSPKSINLRNVYWHGFIQYNEISPKFTYLLLYLMSCIGSILNGKVIPERQFISLDRFINHTFLPTDMCCPNADRAIELIQNSHLIDNGYKRLLMSSIDYFFNRNEYGLSMMILLPVFEHVLRKLFVNANNCPERLLTAEATTLYTTLDEILICCLPDGSPNRLCDELGRGYMSLLGDLITFPDGACLRSKLSHGEIDYESLPRSVANAQLGLLFALLYRYDKYKLDKYGQYLLDYINDYKVYYHPIAIARNQMRQCVAEFKQMLECPKSIDEVETEKPDFSIQLTNFWRAFMPPDNLSLFDNISLATIDALLNEENINLINRYCTCKLTTTGYNESSLIIIIRQLCTHIHQVLINIDTFIKTRGQAYHSKQLRSNQRSNFERFINVHDNIRQSLLFIFHLNASILFSLDNIRCIDLKYSSLLMKILRIWLTFVENTVTLSNITRNRWDEIANLCSTSIDKSTKIILKL</sequence>
<evidence type="ECO:0000256" key="6">
    <source>
        <dbReference type="RuleBase" id="RU003733"/>
    </source>
</evidence>
<dbReference type="Pfam" id="PF13910">
    <property type="entry name" value="DUF4209"/>
    <property type="match status" value="1"/>
</dbReference>
<reference evidence="11" key="1">
    <citation type="submission" date="2021-02" db="EMBL/GenBank/DDBJ databases">
        <authorList>
            <person name="Nowell W R."/>
        </authorList>
    </citation>
    <scope>NUCLEOTIDE SEQUENCE</scope>
</reference>
<accession>A0A820KFQ5</accession>
<dbReference type="EMBL" id="CAJOBP010002222">
    <property type="protein sequence ID" value="CAF4342061.1"/>
    <property type="molecule type" value="Genomic_DNA"/>
</dbReference>
<dbReference type="UniPathway" id="UPA00618">
    <property type="reaction ID" value="UER00672"/>
</dbReference>
<name>A0A820KFQ5_9BILA</name>
<comment type="pathway">
    <text evidence="1">Polyol metabolism; glycerol degradation via glycerol kinase pathway; sn-glycerol 3-phosphate from glycerol: step 1/1.</text>
</comment>
<dbReference type="EMBL" id="CAJNXB010005915">
    <property type="protein sequence ID" value="CAF3455931.1"/>
    <property type="molecule type" value="Genomic_DNA"/>
</dbReference>
<dbReference type="GO" id="GO:0046167">
    <property type="term" value="P:glycerol-3-phosphate biosynthetic process"/>
    <property type="evidence" value="ECO:0007669"/>
    <property type="project" value="TreeGrafter"/>
</dbReference>
<dbReference type="GO" id="GO:0006641">
    <property type="term" value="P:triglyceride metabolic process"/>
    <property type="evidence" value="ECO:0007669"/>
    <property type="project" value="TreeGrafter"/>
</dbReference>
<feature type="domain" description="Carbohydrate kinase FGGY N-terminal" evidence="7">
    <location>
        <begin position="33"/>
        <end position="296"/>
    </location>
</feature>
<dbReference type="AlphaFoldDB" id="A0A820KFQ5"/>
<dbReference type="OrthoDB" id="49386at2759"/>
<dbReference type="SUPFAM" id="SSF53067">
    <property type="entry name" value="Actin-like ATPase domain"/>
    <property type="match status" value="2"/>
</dbReference>
<evidence type="ECO:0000313" key="11">
    <source>
        <dbReference type="EMBL" id="CAF4342061.1"/>
    </source>
</evidence>
<keyword evidence="12" id="KW-1185">Reference proteome</keyword>
<protein>
    <recommendedName>
        <fullName evidence="3">glycerol kinase</fullName>
        <ecNumber evidence="3">2.7.1.30</ecNumber>
    </recommendedName>
</protein>
<evidence type="ECO:0000256" key="3">
    <source>
        <dbReference type="ARBA" id="ARBA00012099"/>
    </source>
</evidence>
<evidence type="ECO:0000259" key="7">
    <source>
        <dbReference type="Pfam" id="PF00370"/>
    </source>
</evidence>
<evidence type="ECO:0000256" key="5">
    <source>
        <dbReference type="ARBA" id="ARBA00022777"/>
    </source>
</evidence>
<dbReference type="Proteomes" id="UP000663873">
    <property type="component" value="Unassembled WGS sequence"/>
</dbReference>
<dbReference type="Pfam" id="PF02782">
    <property type="entry name" value="FGGY_C"/>
    <property type="match status" value="1"/>
</dbReference>
<organism evidence="11 12">
    <name type="scientific">Rotaria socialis</name>
    <dbReference type="NCBI Taxonomy" id="392032"/>
    <lineage>
        <taxon>Eukaryota</taxon>
        <taxon>Metazoa</taxon>
        <taxon>Spiralia</taxon>
        <taxon>Gnathifera</taxon>
        <taxon>Rotifera</taxon>
        <taxon>Eurotatoria</taxon>
        <taxon>Bdelloidea</taxon>
        <taxon>Philodinida</taxon>
        <taxon>Philodinidae</taxon>
        <taxon>Rotaria</taxon>
    </lineage>
</organism>
<evidence type="ECO:0000256" key="4">
    <source>
        <dbReference type="ARBA" id="ARBA00022679"/>
    </source>
</evidence>
<dbReference type="InterPro" id="IPR018485">
    <property type="entry name" value="FGGY_C"/>
</dbReference>
<evidence type="ECO:0000259" key="8">
    <source>
        <dbReference type="Pfam" id="PF02782"/>
    </source>
</evidence>
<dbReference type="PROSITE" id="PS00445">
    <property type="entry name" value="FGGY_KINASES_2"/>
    <property type="match status" value="1"/>
</dbReference>
<dbReference type="Gene3D" id="3.30.420.40">
    <property type="match status" value="2"/>
</dbReference>
<dbReference type="InterPro" id="IPR018484">
    <property type="entry name" value="FGGY_N"/>
</dbReference>
<dbReference type="InterPro" id="IPR025209">
    <property type="entry name" value="DUF4209"/>
</dbReference>
<comment type="similarity">
    <text evidence="2 6">Belongs to the FGGY kinase family.</text>
</comment>
<dbReference type="PANTHER" id="PTHR10196">
    <property type="entry name" value="SUGAR KINASE"/>
    <property type="match status" value="1"/>
</dbReference>
<dbReference type="Proteomes" id="UP000663825">
    <property type="component" value="Unassembled WGS sequence"/>
</dbReference>
<dbReference type="GO" id="GO:0019563">
    <property type="term" value="P:glycerol catabolic process"/>
    <property type="evidence" value="ECO:0007669"/>
    <property type="project" value="UniProtKB-UniPathway"/>
</dbReference>
<evidence type="ECO:0000256" key="1">
    <source>
        <dbReference type="ARBA" id="ARBA00005190"/>
    </source>
</evidence>
<evidence type="ECO:0000313" key="10">
    <source>
        <dbReference type="EMBL" id="CAF3455931.1"/>
    </source>
</evidence>
<dbReference type="EC" id="2.7.1.30" evidence="3"/>
<dbReference type="InterPro" id="IPR043129">
    <property type="entry name" value="ATPase_NBD"/>
</dbReference>
<dbReference type="GO" id="GO:0004370">
    <property type="term" value="F:glycerol kinase activity"/>
    <property type="evidence" value="ECO:0007669"/>
    <property type="project" value="UniProtKB-EC"/>
</dbReference>
<feature type="domain" description="DUF4209" evidence="9">
    <location>
        <begin position="699"/>
        <end position="764"/>
    </location>
</feature>
<evidence type="ECO:0000256" key="2">
    <source>
        <dbReference type="ARBA" id="ARBA00009156"/>
    </source>
</evidence>
<evidence type="ECO:0000313" key="12">
    <source>
        <dbReference type="Proteomes" id="UP000663873"/>
    </source>
</evidence>
<feature type="domain" description="Carbohydrate kinase FGGY C-terminal" evidence="8">
    <location>
        <begin position="307"/>
        <end position="497"/>
    </location>
</feature>
<comment type="caution">
    <text evidence="11">The sequence shown here is derived from an EMBL/GenBank/DDBJ whole genome shotgun (WGS) entry which is preliminary data.</text>
</comment>
<dbReference type="FunFam" id="3.30.420.40:FF:000102">
    <property type="entry name" value="Putative glycerol kinase 5"/>
    <property type="match status" value="1"/>
</dbReference>
<evidence type="ECO:0000259" key="9">
    <source>
        <dbReference type="Pfam" id="PF13910"/>
    </source>
</evidence>
<dbReference type="PANTHER" id="PTHR10196:SF68">
    <property type="entry name" value="GLYCEROL KINASE 5-RELATED"/>
    <property type="match status" value="1"/>
</dbReference>
<keyword evidence="5 6" id="KW-0418">Kinase</keyword>
<dbReference type="Pfam" id="PF00370">
    <property type="entry name" value="FGGY_N"/>
    <property type="match status" value="1"/>
</dbReference>